<organism evidence="1">
    <name type="scientific">marine metagenome</name>
    <dbReference type="NCBI Taxonomy" id="408172"/>
    <lineage>
        <taxon>unclassified sequences</taxon>
        <taxon>metagenomes</taxon>
        <taxon>ecological metagenomes</taxon>
    </lineage>
</organism>
<evidence type="ECO:0000313" key="1">
    <source>
        <dbReference type="EMBL" id="SVA40558.1"/>
    </source>
</evidence>
<proteinExistence type="predicted"/>
<accession>A0A381VLB3</accession>
<dbReference type="EMBL" id="UINC01009027">
    <property type="protein sequence ID" value="SVA40558.1"/>
    <property type="molecule type" value="Genomic_DNA"/>
</dbReference>
<feature type="non-terminal residue" evidence="1">
    <location>
        <position position="103"/>
    </location>
</feature>
<reference evidence="1" key="1">
    <citation type="submission" date="2018-05" db="EMBL/GenBank/DDBJ databases">
        <authorList>
            <person name="Lanie J.A."/>
            <person name="Ng W.-L."/>
            <person name="Kazmierczak K.M."/>
            <person name="Andrzejewski T.M."/>
            <person name="Davidsen T.M."/>
            <person name="Wayne K.J."/>
            <person name="Tettelin H."/>
            <person name="Glass J.I."/>
            <person name="Rusch D."/>
            <person name="Podicherti R."/>
            <person name="Tsui H.-C.T."/>
            <person name="Winkler M.E."/>
        </authorList>
    </citation>
    <scope>NUCLEOTIDE SEQUENCE</scope>
</reference>
<name>A0A381VLB3_9ZZZZ</name>
<protein>
    <submittedName>
        <fullName evidence="1">Uncharacterized protein</fullName>
    </submittedName>
</protein>
<sequence>MKDIKYLILVFTLIIRFVFSQCDSAFTYFNSIPGNVNILVGDSCFYDPDLEALNDLISLNQLQYDSALDLGTQTWFNGRLKILVAGNYGNSTGVNDTIYTLPE</sequence>
<gene>
    <name evidence="1" type="ORF">METZ01_LOCUS93412</name>
</gene>
<dbReference type="AlphaFoldDB" id="A0A381VLB3"/>